<proteinExistence type="predicted"/>
<dbReference type="HOGENOM" id="CLU_3228135_0_0_4"/>
<protein>
    <submittedName>
        <fullName evidence="2">Uncharacterized protein</fullName>
    </submittedName>
</protein>
<sequence length="43" mass="4058">MQGSAWPGAAKAAGAGRAGRGGKKGANPSLAKPLSATPSPQVV</sequence>
<dbReference type="Proteomes" id="UP000004510">
    <property type="component" value="Unassembled WGS sequence"/>
</dbReference>
<reference evidence="3" key="1">
    <citation type="submission" date="2010-03" db="EMBL/GenBank/DDBJ databases">
        <title>Complete sequence of Mobiluncus curtisii ATCC 43063.</title>
        <authorList>
            <person name="Muzny D."/>
            <person name="Qin X."/>
            <person name="Deng J."/>
            <person name="Jiang H."/>
            <person name="Liu Y."/>
            <person name="Qu J."/>
            <person name="Song X.-Z."/>
            <person name="Zhang L."/>
            <person name="Thornton R."/>
            <person name="Coyle M."/>
            <person name="Francisco L."/>
            <person name="Jackson L."/>
            <person name="Javaid M."/>
            <person name="Korchina V."/>
            <person name="Kovar C."/>
            <person name="Mata R."/>
            <person name="Mathew T."/>
            <person name="Ngo R."/>
            <person name="Nguyen L."/>
            <person name="Nguyen N."/>
            <person name="Okwuonu G."/>
            <person name="Ongeri F."/>
            <person name="Pham C."/>
            <person name="Simmons D."/>
            <person name="Wilczek-Boney K."/>
            <person name="Hale W."/>
            <person name="Jakkamsetti A."/>
            <person name="Pham P."/>
            <person name="Ruth R."/>
            <person name="San Lucas F."/>
            <person name="Warren J."/>
            <person name="Zhang J."/>
            <person name="Zhao Z."/>
            <person name="Zhou C."/>
            <person name="Zhu D."/>
            <person name="Lee S."/>
            <person name="Bess C."/>
            <person name="Blankenburg K."/>
            <person name="Forbes L."/>
            <person name="Fu Q."/>
            <person name="Gubbala S."/>
            <person name="Hirani K."/>
            <person name="Jayaseelan J.C."/>
            <person name="Lara F."/>
            <person name="Munidasa M."/>
            <person name="Palculict T."/>
            <person name="Patil S."/>
            <person name="Pu L.-L."/>
            <person name="Saada N."/>
            <person name="Tang L."/>
            <person name="Weissenberger G."/>
            <person name="Zhu Y."/>
            <person name="Hemphill L."/>
            <person name="Shang Y."/>
            <person name="Youmans B."/>
            <person name="Ayvaz T."/>
            <person name="Ross M."/>
            <person name="Santibanez J."/>
            <person name="Aqrawi P."/>
            <person name="Gross S."/>
            <person name="Joshi V."/>
            <person name="Fowler G."/>
            <person name="Nazareth L."/>
            <person name="Reid J."/>
            <person name="Worley K."/>
            <person name="Petrosino J."/>
            <person name="Highlander S."/>
            <person name="Gibbs R."/>
            <person name="Gibbs R."/>
        </authorList>
    </citation>
    <scope>NUCLEOTIDE SEQUENCE [LARGE SCALE GENOMIC DNA]</scope>
    <source>
        <strain evidence="3">ATCC 43553</strain>
    </source>
</reference>
<evidence type="ECO:0000313" key="3">
    <source>
        <dbReference type="Proteomes" id="UP000004510"/>
    </source>
</evidence>
<evidence type="ECO:0000313" key="2">
    <source>
        <dbReference type="EMBL" id="EFF77051.1"/>
    </source>
</evidence>
<dbReference type="EMBL" id="ADMS01000038">
    <property type="protein sequence ID" value="EFF77051.1"/>
    <property type="molecule type" value="Genomic_DNA"/>
</dbReference>
<name>D4X7V5_9BURK</name>
<evidence type="ECO:0000256" key="1">
    <source>
        <dbReference type="SAM" id="MobiDB-lite"/>
    </source>
</evidence>
<gene>
    <name evidence="2" type="ORF">HMPREF0004_1552</name>
</gene>
<organism evidence="2 3">
    <name type="scientific">Achromobacter piechaudii ATCC 43553</name>
    <dbReference type="NCBI Taxonomy" id="742159"/>
    <lineage>
        <taxon>Bacteria</taxon>
        <taxon>Pseudomonadati</taxon>
        <taxon>Pseudomonadota</taxon>
        <taxon>Betaproteobacteria</taxon>
        <taxon>Burkholderiales</taxon>
        <taxon>Alcaligenaceae</taxon>
        <taxon>Achromobacter</taxon>
    </lineage>
</organism>
<accession>D4X7V5</accession>
<comment type="caution">
    <text evidence="2">The sequence shown here is derived from an EMBL/GenBank/DDBJ whole genome shotgun (WGS) entry which is preliminary data.</text>
</comment>
<feature type="region of interest" description="Disordered" evidence="1">
    <location>
        <begin position="1"/>
        <end position="43"/>
    </location>
</feature>
<dbReference type="PATRIC" id="fig|742159.3.peg.2465"/>
<dbReference type="AlphaFoldDB" id="D4X7V5"/>